<dbReference type="PANTHER" id="PTHR43290">
    <property type="entry name" value="MEVALONATE KINASE"/>
    <property type="match status" value="1"/>
</dbReference>
<keyword evidence="4" id="KW-0808">Transferase</keyword>
<keyword evidence="11" id="KW-1185">Reference proteome</keyword>
<dbReference type="GO" id="GO:0005829">
    <property type="term" value="C:cytosol"/>
    <property type="evidence" value="ECO:0007669"/>
    <property type="project" value="TreeGrafter"/>
</dbReference>
<evidence type="ECO:0000313" key="10">
    <source>
        <dbReference type="EMBL" id="CAI2371806.1"/>
    </source>
</evidence>
<dbReference type="SUPFAM" id="SSF54211">
    <property type="entry name" value="Ribosomal protein S5 domain 2-like"/>
    <property type="match status" value="1"/>
</dbReference>
<dbReference type="PROSITE" id="PS00627">
    <property type="entry name" value="GHMP_KINASES_ATP"/>
    <property type="match status" value="1"/>
</dbReference>
<comment type="similarity">
    <text evidence="2">Belongs to the GHMP kinase family. Mevalonate kinase subfamily.</text>
</comment>
<evidence type="ECO:0000313" key="11">
    <source>
        <dbReference type="Proteomes" id="UP001295684"/>
    </source>
</evidence>
<evidence type="ECO:0000256" key="3">
    <source>
        <dbReference type="ARBA" id="ARBA00012103"/>
    </source>
</evidence>
<proteinExistence type="inferred from homology"/>
<dbReference type="EMBL" id="CAMPGE010013063">
    <property type="protein sequence ID" value="CAI2371806.1"/>
    <property type="molecule type" value="Genomic_DNA"/>
</dbReference>
<dbReference type="PRINTS" id="PR00959">
    <property type="entry name" value="MEVGALKINASE"/>
</dbReference>
<keyword evidence="5" id="KW-0547">Nucleotide-binding</keyword>
<evidence type="ECO:0000256" key="4">
    <source>
        <dbReference type="ARBA" id="ARBA00022679"/>
    </source>
</evidence>
<sequence length="271" mass="29923">MESDQQVLAAKFSAPSKIILSGEHSVVYGHPAIAFAVGQSCEDHEEGKEIDKNIAYRTQSSIIVYHKTDTERPFLKWKSTIFETIYNEYSDLSSLEKRKDLEKLGAQIFLEAVKKGCDNNQDIINEIVSKYTFDVTFGFGVPIGAGLGSSGSFNCAATGSIYMIFKTLCQKELPSEITVTREDLEKVKDLTHFGEKLVHGNPSGIDSYIISEGGIVKFTKTDGEIHCENDFDIPADLNFDIVFTGVNRSTKTSLVNMLNLKNAFPGILIVA</sequence>
<evidence type="ECO:0000256" key="5">
    <source>
        <dbReference type="ARBA" id="ARBA00022741"/>
    </source>
</evidence>
<dbReference type="Proteomes" id="UP001295684">
    <property type="component" value="Unassembled WGS sequence"/>
</dbReference>
<keyword evidence="7" id="KW-0067">ATP-binding</keyword>
<comment type="subcellular location">
    <subcellularLocation>
        <location evidence="1">Cytoplasm</location>
    </subcellularLocation>
</comment>
<name>A0AAD1UPK2_EUPCR</name>
<dbReference type="GO" id="GO:0004496">
    <property type="term" value="F:mevalonate kinase activity"/>
    <property type="evidence" value="ECO:0007669"/>
    <property type="project" value="UniProtKB-EC"/>
</dbReference>
<evidence type="ECO:0000256" key="7">
    <source>
        <dbReference type="ARBA" id="ARBA00022840"/>
    </source>
</evidence>
<evidence type="ECO:0000256" key="6">
    <source>
        <dbReference type="ARBA" id="ARBA00022777"/>
    </source>
</evidence>
<dbReference type="InterPro" id="IPR006205">
    <property type="entry name" value="Mev_gal_kin"/>
</dbReference>
<comment type="pathway">
    <text evidence="8">Isoprenoid biosynthesis; isopentenyl diphosphate biosynthesis via mevalonate pathway; isopentenyl diphosphate from (R)-mevalonate: step 1/3.</text>
</comment>
<dbReference type="GO" id="GO:0019287">
    <property type="term" value="P:isopentenyl diphosphate biosynthetic process, mevalonate pathway"/>
    <property type="evidence" value="ECO:0007669"/>
    <property type="project" value="TreeGrafter"/>
</dbReference>
<dbReference type="Gene3D" id="3.30.230.10">
    <property type="match status" value="1"/>
</dbReference>
<dbReference type="InterPro" id="IPR006204">
    <property type="entry name" value="GHMP_kinase_N_dom"/>
</dbReference>
<evidence type="ECO:0000256" key="1">
    <source>
        <dbReference type="ARBA" id="ARBA00004496"/>
    </source>
</evidence>
<protein>
    <recommendedName>
        <fullName evidence="3">mevalonate kinase</fullName>
        <ecNumber evidence="3">2.7.1.36</ecNumber>
    </recommendedName>
</protein>
<reference evidence="10" key="1">
    <citation type="submission" date="2023-07" db="EMBL/GenBank/DDBJ databases">
        <authorList>
            <consortium name="AG Swart"/>
            <person name="Singh M."/>
            <person name="Singh A."/>
            <person name="Seah K."/>
            <person name="Emmerich C."/>
        </authorList>
    </citation>
    <scope>NUCLEOTIDE SEQUENCE</scope>
    <source>
        <strain evidence="10">DP1</strain>
    </source>
</reference>
<evidence type="ECO:0000256" key="2">
    <source>
        <dbReference type="ARBA" id="ARBA00006495"/>
    </source>
</evidence>
<organism evidence="10 11">
    <name type="scientific">Euplotes crassus</name>
    <dbReference type="NCBI Taxonomy" id="5936"/>
    <lineage>
        <taxon>Eukaryota</taxon>
        <taxon>Sar</taxon>
        <taxon>Alveolata</taxon>
        <taxon>Ciliophora</taxon>
        <taxon>Intramacronucleata</taxon>
        <taxon>Spirotrichea</taxon>
        <taxon>Hypotrichia</taxon>
        <taxon>Euplotida</taxon>
        <taxon>Euplotidae</taxon>
        <taxon>Moneuplotes</taxon>
    </lineage>
</organism>
<evidence type="ECO:0000256" key="8">
    <source>
        <dbReference type="ARBA" id="ARBA00029438"/>
    </source>
</evidence>
<dbReference type="GO" id="GO:0005524">
    <property type="term" value="F:ATP binding"/>
    <property type="evidence" value="ECO:0007669"/>
    <property type="project" value="UniProtKB-KW"/>
</dbReference>
<keyword evidence="6" id="KW-0418">Kinase</keyword>
<dbReference type="InterPro" id="IPR020568">
    <property type="entry name" value="Ribosomal_Su5_D2-typ_SF"/>
</dbReference>
<dbReference type="AlphaFoldDB" id="A0AAD1UPK2"/>
<dbReference type="Pfam" id="PF00288">
    <property type="entry name" value="GHMP_kinases_N"/>
    <property type="match status" value="1"/>
</dbReference>
<dbReference type="PANTHER" id="PTHR43290:SF2">
    <property type="entry name" value="MEVALONATE KINASE"/>
    <property type="match status" value="1"/>
</dbReference>
<accession>A0AAD1UPK2</accession>
<evidence type="ECO:0000259" key="9">
    <source>
        <dbReference type="Pfam" id="PF00288"/>
    </source>
</evidence>
<dbReference type="EC" id="2.7.1.36" evidence="3"/>
<dbReference type="InterPro" id="IPR014721">
    <property type="entry name" value="Ribsml_uS5_D2-typ_fold_subgr"/>
</dbReference>
<comment type="caution">
    <text evidence="10">The sequence shown here is derived from an EMBL/GenBank/DDBJ whole genome shotgun (WGS) entry which is preliminary data.</text>
</comment>
<gene>
    <name evidence="10" type="ORF">ECRASSUSDP1_LOCUS13131</name>
</gene>
<dbReference type="InterPro" id="IPR006203">
    <property type="entry name" value="GHMP_knse_ATP-bd_CS"/>
</dbReference>
<feature type="domain" description="GHMP kinase N-terminal" evidence="9">
    <location>
        <begin position="132"/>
        <end position="210"/>
    </location>
</feature>